<dbReference type="GO" id="GO:0051082">
    <property type="term" value="F:unfolded protein binding"/>
    <property type="evidence" value="ECO:0007669"/>
    <property type="project" value="TreeGrafter"/>
</dbReference>
<dbReference type="AlphaFoldDB" id="A0AAV2U058"/>
<dbReference type="GO" id="GO:0042026">
    <property type="term" value="P:protein refolding"/>
    <property type="evidence" value="ECO:0007669"/>
    <property type="project" value="TreeGrafter"/>
</dbReference>
<evidence type="ECO:0000313" key="3">
    <source>
        <dbReference type="Proteomes" id="UP001497525"/>
    </source>
</evidence>
<dbReference type="Gene3D" id="2.60.40.790">
    <property type="match status" value="2"/>
</dbReference>
<name>A0AAV2U058_CALDB</name>
<dbReference type="PANTHER" id="PTHR45640:SF26">
    <property type="entry name" value="RE23625P"/>
    <property type="match status" value="1"/>
</dbReference>
<dbReference type="SUPFAM" id="SSF49764">
    <property type="entry name" value="HSP20-like chaperones"/>
    <property type="match status" value="2"/>
</dbReference>
<dbReference type="PANTHER" id="PTHR45640">
    <property type="entry name" value="HEAT SHOCK PROTEIN HSP-12.2-RELATED"/>
    <property type="match status" value="1"/>
</dbReference>
<dbReference type="InterPro" id="IPR008978">
    <property type="entry name" value="HSP20-like_chaperone"/>
</dbReference>
<dbReference type="Proteomes" id="UP001497525">
    <property type="component" value="Unassembled WGS sequence"/>
</dbReference>
<gene>
    <name evidence="2" type="ORF">CDAUBV1_LOCUS17109</name>
</gene>
<protein>
    <recommendedName>
        <fullName evidence="1">SHSP domain-containing protein</fullName>
    </recommendedName>
</protein>
<accession>A0AAV2U058</accession>
<dbReference type="Pfam" id="PF00011">
    <property type="entry name" value="HSP20"/>
    <property type="match status" value="1"/>
</dbReference>
<evidence type="ECO:0000259" key="1">
    <source>
        <dbReference type="Pfam" id="PF00011"/>
    </source>
</evidence>
<dbReference type="EMBL" id="CAXLJL010000933">
    <property type="protein sequence ID" value="CAL5141796.1"/>
    <property type="molecule type" value="Genomic_DNA"/>
</dbReference>
<proteinExistence type="predicted"/>
<dbReference type="InterPro" id="IPR002068">
    <property type="entry name" value="A-crystallin/Hsp20_dom"/>
</dbReference>
<dbReference type="GO" id="GO:0005737">
    <property type="term" value="C:cytoplasm"/>
    <property type="evidence" value="ECO:0007669"/>
    <property type="project" value="TreeGrafter"/>
</dbReference>
<organism evidence="2 3">
    <name type="scientific">Calicophoron daubneyi</name>
    <name type="common">Rumen fluke</name>
    <name type="synonym">Paramphistomum daubneyi</name>
    <dbReference type="NCBI Taxonomy" id="300641"/>
    <lineage>
        <taxon>Eukaryota</taxon>
        <taxon>Metazoa</taxon>
        <taxon>Spiralia</taxon>
        <taxon>Lophotrochozoa</taxon>
        <taxon>Platyhelminthes</taxon>
        <taxon>Trematoda</taxon>
        <taxon>Digenea</taxon>
        <taxon>Plagiorchiida</taxon>
        <taxon>Pronocephalata</taxon>
        <taxon>Paramphistomoidea</taxon>
        <taxon>Paramphistomidae</taxon>
        <taxon>Calicophoron</taxon>
    </lineage>
</organism>
<sequence length="370" mass="42368">MTTNCLARTICIQRDRRTFEQKHKDLVSNLGRRYNNFTPQQINEPPIPDSYQRLHLHSQSWSNAVKQWVCETHRQWSDEMNRLREEMLVVVPVDEFLDNSAGVDNDISSVLSRMDKQMQIFDAEIPHEPAEESGGDQHTNGCGSHVTTNSKTLDFLRSAYEPGDDGRIYFKVRFNMERFRAEDIEVNTSGYGLTTNATLHEREDTEHGSRRFQRTIYIPESIDEEHLHCSITNDKILTVEAPVIHMNYNELTFNEDRRLCLRPTAASTVGLRITGTSGRTILPGKESGHVIHLEIPIDSEFKAGDVHISVDINRLLISGRKQCVDETDGAVYTKEFKDSYSTPETVDIFSTRCQQHDSTLLIEAPLLHSY</sequence>
<dbReference type="GO" id="GO:0009408">
    <property type="term" value="P:response to heat"/>
    <property type="evidence" value="ECO:0007669"/>
    <property type="project" value="TreeGrafter"/>
</dbReference>
<dbReference type="CDD" id="cd06526">
    <property type="entry name" value="metazoan_ACD"/>
    <property type="match status" value="1"/>
</dbReference>
<dbReference type="InterPro" id="IPR001436">
    <property type="entry name" value="Alpha-crystallin/sHSP_animal"/>
</dbReference>
<feature type="domain" description="SHSP" evidence="1">
    <location>
        <begin position="170"/>
        <end position="243"/>
    </location>
</feature>
<dbReference type="GO" id="GO:0005634">
    <property type="term" value="C:nucleus"/>
    <property type="evidence" value="ECO:0007669"/>
    <property type="project" value="TreeGrafter"/>
</dbReference>
<reference evidence="2" key="1">
    <citation type="submission" date="2024-06" db="EMBL/GenBank/DDBJ databases">
        <authorList>
            <person name="Liu X."/>
            <person name="Lenzi L."/>
            <person name="Haldenby T S."/>
            <person name="Uol C."/>
        </authorList>
    </citation>
    <scope>NUCLEOTIDE SEQUENCE</scope>
</reference>
<evidence type="ECO:0000313" key="2">
    <source>
        <dbReference type="EMBL" id="CAL5141796.1"/>
    </source>
</evidence>
<comment type="caution">
    <text evidence="2">The sequence shown here is derived from an EMBL/GenBank/DDBJ whole genome shotgun (WGS) entry which is preliminary data.</text>
</comment>